<protein>
    <submittedName>
        <fullName evidence="3">CG16894</fullName>
    </submittedName>
</protein>
<keyword evidence="4" id="KW-1185">Reference proteome</keyword>
<dbReference type="InterPro" id="IPR016135">
    <property type="entry name" value="UBQ-conjugating_enzyme/RWD"/>
</dbReference>
<dbReference type="CDD" id="cd23814">
    <property type="entry name" value="UEV_AKTIP"/>
    <property type="match status" value="1"/>
</dbReference>
<name>A0A0M4EG83_DROBS</name>
<dbReference type="Pfam" id="PF00179">
    <property type="entry name" value="UQ_con"/>
    <property type="match status" value="1"/>
</dbReference>
<evidence type="ECO:0000313" key="4">
    <source>
        <dbReference type="Proteomes" id="UP000494163"/>
    </source>
</evidence>
<dbReference type="OMA" id="DQHHIWH"/>
<organism evidence="3 4">
    <name type="scientific">Drosophila busckii</name>
    <name type="common">Fruit fly</name>
    <dbReference type="NCBI Taxonomy" id="30019"/>
    <lineage>
        <taxon>Eukaryota</taxon>
        <taxon>Metazoa</taxon>
        <taxon>Ecdysozoa</taxon>
        <taxon>Arthropoda</taxon>
        <taxon>Hexapoda</taxon>
        <taxon>Insecta</taxon>
        <taxon>Pterygota</taxon>
        <taxon>Neoptera</taxon>
        <taxon>Endopterygota</taxon>
        <taxon>Diptera</taxon>
        <taxon>Brachycera</taxon>
        <taxon>Muscomorpha</taxon>
        <taxon>Ephydroidea</taxon>
        <taxon>Drosophilidae</taxon>
        <taxon>Drosophila</taxon>
    </lineage>
</organism>
<dbReference type="EMBL" id="CP012524">
    <property type="protein sequence ID" value="ALC41372.1"/>
    <property type="molecule type" value="Genomic_DNA"/>
</dbReference>
<proteinExistence type="predicted"/>
<feature type="domain" description="UBC core" evidence="2">
    <location>
        <begin position="17"/>
        <end position="181"/>
    </location>
</feature>
<dbReference type="AlphaFoldDB" id="A0A0M4EG83"/>
<keyword evidence="1" id="KW-0472">Membrane</keyword>
<dbReference type="Gene3D" id="3.10.110.10">
    <property type="entry name" value="Ubiquitin Conjugating Enzyme"/>
    <property type="match status" value="1"/>
</dbReference>
<dbReference type="SMR" id="A0A0M4EG83"/>
<dbReference type="STRING" id="30019.A0A0M4EG83"/>
<evidence type="ECO:0000259" key="2">
    <source>
        <dbReference type="PROSITE" id="PS50127"/>
    </source>
</evidence>
<accession>A0A0M4EG83</accession>
<dbReference type="Proteomes" id="UP000494163">
    <property type="component" value="Chromosome 2R"/>
</dbReference>
<dbReference type="OrthoDB" id="5596422at2759"/>
<reference evidence="3 4" key="1">
    <citation type="submission" date="2015-08" db="EMBL/GenBank/DDBJ databases">
        <title>Ancestral chromatin configuration constrains chromatin evolution on differentiating sex chromosomes in Drosophila.</title>
        <authorList>
            <person name="Zhou Q."/>
            <person name="Bachtrog D."/>
        </authorList>
    </citation>
    <scope>NUCLEOTIDE SEQUENCE [LARGE SCALE GENOMIC DNA]</scope>
    <source>
        <tissue evidence="3">Whole larvae</tissue>
    </source>
</reference>
<sequence>MCLETTSTNNKTIALIRQGYRVFAEYQLIEQEQLRGIYAIPSYFSGLLWFGVIFIHSGLYAESAFRFSILLPENFPNDLTLPTVIFQKDIYHPHICPLSHSLDLTPLFSAWRKDEHHIWHILKYIQAIFADPEGSVCTRQTNDGQTIALSEVNNMEALLLLSKSRVDYSKRVKKSIAWSCKHMFDTPPIKDPHYIVFERYTPDRHQPVIQRLKSQSWYQLRSQSAASPSVCVARIESTRELLLEEQQTNCGLAVVVASMFCGVAGTVGN</sequence>
<feature type="transmembrane region" description="Helical" evidence="1">
    <location>
        <begin position="43"/>
        <end position="61"/>
    </location>
</feature>
<keyword evidence="1" id="KW-0812">Transmembrane</keyword>
<dbReference type="SMART" id="SM00212">
    <property type="entry name" value="UBCc"/>
    <property type="match status" value="1"/>
</dbReference>
<dbReference type="PROSITE" id="PS50127">
    <property type="entry name" value="UBC_2"/>
    <property type="match status" value="1"/>
</dbReference>
<evidence type="ECO:0000313" key="3">
    <source>
        <dbReference type="EMBL" id="ALC41372.1"/>
    </source>
</evidence>
<keyword evidence="1" id="KW-1133">Transmembrane helix</keyword>
<dbReference type="InterPro" id="IPR000608">
    <property type="entry name" value="UBC"/>
</dbReference>
<gene>
    <name evidence="3" type="ORF">Dbus_chr2Rg951</name>
</gene>
<evidence type="ECO:0000256" key="1">
    <source>
        <dbReference type="SAM" id="Phobius"/>
    </source>
</evidence>
<dbReference type="SUPFAM" id="SSF54495">
    <property type="entry name" value="UBC-like"/>
    <property type="match status" value="1"/>
</dbReference>